<dbReference type="SUPFAM" id="SSF52172">
    <property type="entry name" value="CheY-like"/>
    <property type="match status" value="1"/>
</dbReference>
<dbReference type="InterPro" id="IPR011006">
    <property type="entry name" value="CheY-like_superfamily"/>
</dbReference>
<dbReference type="AlphaFoldDB" id="I0JJA7"/>
<dbReference type="HOGENOM" id="CLU_000445_30_4_9"/>
<evidence type="ECO:0000256" key="8">
    <source>
        <dbReference type="PROSITE-ProRule" id="PRU01091"/>
    </source>
</evidence>
<keyword evidence="12" id="KW-1185">Reference proteome</keyword>
<keyword evidence="5 8" id="KW-0238">DNA-binding</keyword>
<dbReference type="GO" id="GO:0032993">
    <property type="term" value="C:protein-DNA complex"/>
    <property type="evidence" value="ECO:0007669"/>
    <property type="project" value="TreeGrafter"/>
</dbReference>
<dbReference type="SMART" id="SM00862">
    <property type="entry name" value="Trans_reg_C"/>
    <property type="match status" value="1"/>
</dbReference>
<keyword evidence="2 7" id="KW-0597">Phosphoprotein</keyword>
<dbReference type="RefSeq" id="WP_014642129.1">
    <property type="nucleotide sequence ID" value="NC_017668.1"/>
</dbReference>
<dbReference type="GO" id="GO:0000156">
    <property type="term" value="F:phosphorelay response regulator activity"/>
    <property type="evidence" value="ECO:0007669"/>
    <property type="project" value="TreeGrafter"/>
</dbReference>
<evidence type="ECO:0000256" key="5">
    <source>
        <dbReference type="ARBA" id="ARBA00023125"/>
    </source>
</evidence>
<protein>
    <submittedName>
        <fullName evidence="11">Two-component response regulator</fullName>
    </submittedName>
</protein>
<evidence type="ECO:0000256" key="4">
    <source>
        <dbReference type="ARBA" id="ARBA00023015"/>
    </source>
</evidence>
<dbReference type="eggNOG" id="COG0745">
    <property type="taxonomic scope" value="Bacteria"/>
</dbReference>
<dbReference type="PATRIC" id="fig|866895.3.peg.860"/>
<evidence type="ECO:0000256" key="3">
    <source>
        <dbReference type="ARBA" id="ARBA00023012"/>
    </source>
</evidence>
<dbReference type="GO" id="GO:0000976">
    <property type="term" value="F:transcription cis-regulatory region binding"/>
    <property type="evidence" value="ECO:0007669"/>
    <property type="project" value="TreeGrafter"/>
</dbReference>
<dbReference type="InterPro" id="IPR039420">
    <property type="entry name" value="WalR-like"/>
</dbReference>
<dbReference type="KEGG" id="hhd:HBHAL_1861"/>
<feature type="DNA-binding region" description="OmpR/PhoB-type" evidence="8">
    <location>
        <begin position="132"/>
        <end position="231"/>
    </location>
</feature>
<evidence type="ECO:0000313" key="12">
    <source>
        <dbReference type="Proteomes" id="UP000007397"/>
    </source>
</evidence>
<dbReference type="GO" id="GO:0005829">
    <property type="term" value="C:cytosol"/>
    <property type="evidence" value="ECO:0007669"/>
    <property type="project" value="TreeGrafter"/>
</dbReference>
<gene>
    <name evidence="11" type="ordered locus">HBHAL_1861</name>
</gene>
<dbReference type="GO" id="GO:0006355">
    <property type="term" value="P:regulation of DNA-templated transcription"/>
    <property type="evidence" value="ECO:0007669"/>
    <property type="project" value="InterPro"/>
</dbReference>
<feature type="modified residue" description="4-aspartylphosphate" evidence="7">
    <location>
        <position position="54"/>
    </location>
</feature>
<evidence type="ECO:0000256" key="1">
    <source>
        <dbReference type="ARBA" id="ARBA00004496"/>
    </source>
</evidence>
<evidence type="ECO:0000256" key="7">
    <source>
        <dbReference type="PROSITE-ProRule" id="PRU00169"/>
    </source>
</evidence>
<dbReference type="STRING" id="866895.HBHAL_1861"/>
<dbReference type="PANTHER" id="PTHR48111">
    <property type="entry name" value="REGULATOR OF RPOS"/>
    <property type="match status" value="1"/>
</dbReference>
<evidence type="ECO:0000256" key="2">
    <source>
        <dbReference type="ARBA" id="ARBA00022553"/>
    </source>
</evidence>
<feature type="domain" description="Response regulatory" evidence="9">
    <location>
        <begin position="5"/>
        <end position="118"/>
    </location>
</feature>
<dbReference type="InterPro" id="IPR001789">
    <property type="entry name" value="Sig_transdc_resp-reg_receiver"/>
</dbReference>
<evidence type="ECO:0000259" key="10">
    <source>
        <dbReference type="PROSITE" id="PS51755"/>
    </source>
</evidence>
<proteinExistence type="predicted"/>
<dbReference type="SUPFAM" id="SSF46894">
    <property type="entry name" value="C-terminal effector domain of the bipartite response regulators"/>
    <property type="match status" value="1"/>
</dbReference>
<comment type="subcellular location">
    <subcellularLocation>
        <location evidence="1">Cytoplasm</location>
    </subcellularLocation>
</comment>
<reference evidence="11 12" key="1">
    <citation type="journal article" date="2013" name="Environ. Microbiol.">
        <title>Chloride and organic osmolytes: a hybrid strategy to cope with elevated salinities by the moderately halophilic, chloride-dependent bacterium Halobacillus halophilus.</title>
        <authorList>
            <person name="Saum S.H."/>
            <person name="Pfeiffer F."/>
            <person name="Palm P."/>
            <person name="Rampp M."/>
            <person name="Schuster S.C."/>
            <person name="Muller V."/>
            <person name="Oesterhelt D."/>
        </authorList>
    </citation>
    <scope>NUCLEOTIDE SEQUENCE [LARGE SCALE GENOMIC DNA]</scope>
    <source>
        <strain evidence="12">ATCC 35676 / DSM 2266 / JCM 20832 / KCTC 3685 / LMG 17431 / NBRC 102448 / NCIMB 2269</strain>
    </source>
</reference>
<dbReference type="FunFam" id="1.10.10.10:FF:000018">
    <property type="entry name" value="DNA-binding response regulator ResD"/>
    <property type="match status" value="1"/>
</dbReference>
<sequence length="239" mass="27835">MENERILVVEDEFEIADLVRDYLMMEGYEVIHAKDGQEGWDLFQHENPTLTVLDLMLPKVDGMELCRLIRSRSMIPIIMMTAKKSESDKIIGLGIGADDYITKPFSPSELVARIKAQLRRYRHFSHDDSLQQDILTFGDLTIDASEYKVRIKDHPIELSAREFQILHLLASHEGQVFTKEQLFDKIWGYDHMGDFNTLMVYMRKLREKIEIEPSNPVYLRTVWGVGYKFEGGVESSWDD</sequence>
<organism evidence="11 12">
    <name type="scientific">Halobacillus halophilus (strain ATCC 35676 / DSM 2266 / JCM 20832 / KCTC 3685 / LMG 17431 / NBRC 102448 / NCIMB 2269)</name>
    <name type="common">Sporosarcina halophila</name>
    <dbReference type="NCBI Taxonomy" id="866895"/>
    <lineage>
        <taxon>Bacteria</taxon>
        <taxon>Bacillati</taxon>
        <taxon>Bacillota</taxon>
        <taxon>Bacilli</taxon>
        <taxon>Bacillales</taxon>
        <taxon>Bacillaceae</taxon>
        <taxon>Halobacillus</taxon>
    </lineage>
</organism>
<dbReference type="Gene3D" id="1.10.10.10">
    <property type="entry name" value="Winged helix-like DNA-binding domain superfamily/Winged helix DNA-binding domain"/>
    <property type="match status" value="1"/>
</dbReference>
<dbReference type="InterPro" id="IPR001867">
    <property type="entry name" value="OmpR/PhoB-type_DNA-bd"/>
</dbReference>
<dbReference type="SMART" id="SM00448">
    <property type="entry name" value="REC"/>
    <property type="match status" value="1"/>
</dbReference>
<dbReference type="InterPro" id="IPR016032">
    <property type="entry name" value="Sig_transdc_resp-reg_C-effctor"/>
</dbReference>
<dbReference type="PANTHER" id="PTHR48111:SF40">
    <property type="entry name" value="PHOSPHATE REGULON TRANSCRIPTIONAL REGULATORY PROTEIN PHOB"/>
    <property type="match status" value="1"/>
</dbReference>
<dbReference type="Gene3D" id="3.40.50.2300">
    <property type="match status" value="1"/>
</dbReference>
<dbReference type="Gene3D" id="6.10.250.690">
    <property type="match status" value="1"/>
</dbReference>
<dbReference type="FunFam" id="3.40.50.2300:FF:000001">
    <property type="entry name" value="DNA-binding response regulator PhoB"/>
    <property type="match status" value="1"/>
</dbReference>
<keyword evidence="3" id="KW-0902">Two-component regulatory system</keyword>
<evidence type="ECO:0000313" key="11">
    <source>
        <dbReference type="EMBL" id="CCG44225.1"/>
    </source>
</evidence>
<keyword evidence="4" id="KW-0805">Transcription regulation</keyword>
<keyword evidence="6" id="KW-0804">Transcription</keyword>
<dbReference type="CDD" id="cd00383">
    <property type="entry name" value="trans_reg_C"/>
    <property type="match status" value="1"/>
</dbReference>
<evidence type="ECO:0000256" key="6">
    <source>
        <dbReference type="ARBA" id="ARBA00023163"/>
    </source>
</evidence>
<dbReference type="Pfam" id="PF00486">
    <property type="entry name" value="Trans_reg_C"/>
    <property type="match status" value="1"/>
</dbReference>
<accession>I0JJA7</accession>
<dbReference type="EMBL" id="HE717023">
    <property type="protein sequence ID" value="CCG44225.1"/>
    <property type="molecule type" value="Genomic_DNA"/>
</dbReference>
<dbReference type="InterPro" id="IPR036388">
    <property type="entry name" value="WH-like_DNA-bd_sf"/>
</dbReference>
<dbReference type="Pfam" id="PF00072">
    <property type="entry name" value="Response_reg"/>
    <property type="match status" value="1"/>
</dbReference>
<dbReference type="PROSITE" id="PS51755">
    <property type="entry name" value="OMPR_PHOB"/>
    <property type="match status" value="1"/>
</dbReference>
<dbReference type="PROSITE" id="PS50110">
    <property type="entry name" value="RESPONSE_REGULATORY"/>
    <property type="match status" value="1"/>
</dbReference>
<evidence type="ECO:0000259" key="9">
    <source>
        <dbReference type="PROSITE" id="PS50110"/>
    </source>
</evidence>
<feature type="domain" description="OmpR/PhoB-type" evidence="10">
    <location>
        <begin position="132"/>
        <end position="231"/>
    </location>
</feature>
<dbReference type="Proteomes" id="UP000007397">
    <property type="component" value="Chromosome"/>
</dbReference>
<name>I0JJA7_HALH3</name>